<dbReference type="GeneID" id="39581798"/>
<protein>
    <submittedName>
        <fullName evidence="1">Uncharacterized protein</fullName>
    </submittedName>
</protein>
<evidence type="ECO:0000313" key="2">
    <source>
        <dbReference type="Proteomes" id="UP000272025"/>
    </source>
</evidence>
<dbReference type="OrthoDB" id="5424209at2759"/>
<dbReference type="STRING" id="1314773.A0A3N2Q844"/>
<gene>
    <name evidence="1" type="ORF">SODALDRAFT_347798</name>
</gene>
<sequence>MEFGMNFGPSGLAPYEAVCYYSGLPSRPRLVARTGVEWTEDPQQEMWSYHKYLSSVEDHPIVELWKEDQPLPHLIMKALASLPWVAIDVLRVGVFHFDNTIPVVMLVTVEPGETRWAIADLIATNCKNILTQFGITDVEVEIKESSYCCSTLSDSDTSDNVSNVSDPPPRLYSGSPDVFHQYPLDKLVQDLRHLSDCIGTRIRNDATPSTTGTKGIYLNVAPANPHIWTFEPCTAALTCRRVVFRGKDDSGKVYHWDGQVSTRQFISQDTGVSDIAHKIEKKLIEEGKRVNRLALFSLKYDSGQHEDQRTDLEDEVYEISRQADAARAARSILDMTHEDTSIQIGHVLFAQELSTAFPRTSMSSSASSSQLSPATYTRGSWLRDYALVQVSGEVHTRPAKNRLPINYDKLRKKLDGSVPEYPRRKFTGDATEGNAVLSSEVVPDGKAGKRRVVGKFGVHGLTFGFVNGVKSVIRKRQIHNVVDEHVAWEICVVSTDRVNSSAFSRGSDSGSAIWDLKSRVLGMITAGLGDPATSIMDTTYATSMERILQDLEASGIKATLG</sequence>
<dbReference type="RefSeq" id="XP_028470757.1">
    <property type="nucleotide sequence ID" value="XM_028613320.1"/>
</dbReference>
<keyword evidence="2" id="KW-1185">Reference proteome</keyword>
<dbReference type="Proteomes" id="UP000272025">
    <property type="component" value="Unassembled WGS sequence"/>
</dbReference>
<name>A0A3N2Q844_SODAK</name>
<proteinExistence type="predicted"/>
<dbReference type="EMBL" id="ML119051">
    <property type="protein sequence ID" value="ROT42951.1"/>
    <property type="molecule type" value="Genomic_DNA"/>
</dbReference>
<accession>A0A3N2Q844</accession>
<evidence type="ECO:0000313" key="1">
    <source>
        <dbReference type="EMBL" id="ROT42951.1"/>
    </source>
</evidence>
<organism evidence="1 2">
    <name type="scientific">Sodiomyces alkalinus (strain CBS 110278 / VKM F-3762 / F11)</name>
    <name type="common">Alkaliphilic filamentous fungus</name>
    <dbReference type="NCBI Taxonomy" id="1314773"/>
    <lineage>
        <taxon>Eukaryota</taxon>
        <taxon>Fungi</taxon>
        <taxon>Dikarya</taxon>
        <taxon>Ascomycota</taxon>
        <taxon>Pezizomycotina</taxon>
        <taxon>Sordariomycetes</taxon>
        <taxon>Hypocreomycetidae</taxon>
        <taxon>Glomerellales</taxon>
        <taxon>Plectosphaerellaceae</taxon>
        <taxon>Sodiomyces</taxon>
    </lineage>
</organism>
<reference evidence="1 2" key="1">
    <citation type="journal article" date="2018" name="Mol. Ecol.">
        <title>The obligate alkalophilic soda-lake fungus Sodiomyces alkalinus has shifted to a protein diet.</title>
        <authorList>
            <person name="Grum-Grzhimaylo A.A."/>
            <person name="Falkoski D.L."/>
            <person name="van den Heuvel J."/>
            <person name="Valero-Jimenez C.A."/>
            <person name="Min B."/>
            <person name="Choi I.G."/>
            <person name="Lipzen A."/>
            <person name="Daum C.G."/>
            <person name="Aanen D.K."/>
            <person name="Tsang A."/>
            <person name="Henrissat B."/>
            <person name="Bilanenko E.N."/>
            <person name="de Vries R.P."/>
            <person name="van Kan J.A.L."/>
            <person name="Grigoriev I.V."/>
            <person name="Debets A.J.M."/>
        </authorList>
    </citation>
    <scope>NUCLEOTIDE SEQUENCE [LARGE SCALE GENOMIC DNA]</scope>
    <source>
        <strain evidence="1 2">F11</strain>
    </source>
</reference>
<dbReference type="AlphaFoldDB" id="A0A3N2Q844"/>